<organism evidence="2 3">
    <name type="scientific">Marinactinospora thermotolerans DSM 45154</name>
    <dbReference type="NCBI Taxonomy" id="1122192"/>
    <lineage>
        <taxon>Bacteria</taxon>
        <taxon>Bacillati</taxon>
        <taxon>Actinomycetota</taxon>
        <taxon>Actinomycetes</taxon>
        <taxon>Streptosporangiales</taxon>
        <taxon>Nocardiopsidaceae</taxon>
        <taxon>Marinactinospora</taxon>
    </lineage>
</organism>
<name>A0A1T4R3U2_9ACTN</name>
<gene>
    <name evidence="2" type="ORF">SAMN02745673_02500</name>
</gene>
<keyword evidence="3" id="KW-1185">Reference proteome</keyword>
<proteinExistence type="predicted"/>
<reference evidence="2 3" key="1">
    <citation type="submission" date="2017-02" db="EMBL/GenBank/DDBJ databases">
        <authorList>
            <person name="Peterson S.W."/>
        </authorList>
    </citation>
    <scope>NUCLEOTIDE SEQUENCE [LARGE SCALE GENOMIC DNA]</scope>
    <source>
        <strain evidence="2 3">DSM 45154</strain>
    </source>
</reference>
<accession>A0A1T4R3U2</accession>
<evidence type="ECO:0000256" key="1">
    <source>
        <dbReference type="SAM" id="MobiDB-lite"/>
    </source>
</evidence>
<sequence length="74" mass="7776">MACGGSLSDGPLFGHLARTVAVNADHHLADIARVDHRGTDLWDAYLLGRGLLDGSGEGPDTASRTLRANRAHQA</sequence>
<dbReference type="AlphaFoldDB" id="A0A1T4R3U2"/>
<dbReference type="Proteomes" id="UP000190637">
    <property type="component" value="Unassembled WGS sequence"/>
</dbReference>
<protein>
    <submittedName>
        <fullName evidence="2">Uncharacterized protein</fullName>
    </submittedName>
</protein>
<dbReference type="STRING" id="1122192.SAMN02745673_02500"/>
<evidence type="ECO:0000313" key="3">
    <source>
        <dbReference type="Proteomes" id="UP000190637"/>
    </source>
</evidence>
<feature type="region of interest" description="Disordered" evidence="1">
    <location>
        <begin position="54"/>
        <end position="74"/>
    </location>
</feature>
<evidence type="ECO:0000313" key="2">
    <source>
        <dbReference type="EMBL" id="SKA10639.1"/>
    </source>
</evidence>
<dbReference type="EMBL" id="FUWS01000006">
    <property type="protein sequence ID" value="SKA10639.1"/>
    <property type="molecule type" value="Genomic_DNA"/>
</dbReference>